<dbReference type="PANTHER" id="PTHR43418">
    <property type="entry name" value="MULTIFUNCTIONAL TRYPTOPHAN BIOSYNTHESIS PROTEIN-RELATED"/>
    <property type="match status" value="1"/>
</dbReference>
<comment type="caution">
    <text evidence="3">The sequence shown here is derived from an EMBL/GenBank/DDBJ whole genome shotgun (WGS) entry which is preliminary data.</text>
</comment>
<dbReference type="GO" id="GO:0000162">
    <property type="term" value="P:L-tryptophan biosynthetic process"/>
    <property type="evidence" value="ECO:0007669"/>
    <property type="project" value="TreeGrafter"/>
</dbReference>
<evidence type="ECO:0000256" key="1">
    <source>
        <dbReference type="ARBA" id="ARBA00022962"/>
    </source>
</evidence>
<evidence type="ECO:0000313" key="4">
    <source>
        <dbReference type="Proteomes" id="UP000321083"/>
    </source>
</evidence>
<dbReference type="NCBIfam" id="TIGR00566">
    <property type="entry name" value="trpG_papA"/>
    <property type="match status" value="1"/>
</dbReference>
<dbReference type="PROSITE" id="PS51273">
    <property type="entry name" value="GATASE_TYPE_1"/>
    <property type="match status" value="1"/>
</dbReference>
<dbReference type="InterPro" id="IPR017926">
    <property type="entry name" value="GATASE"/>
</dbReference>
<evidence type="ECO:0000259" key="2">
    <source>
        <dbReference type="Pfam" id="PF00117"/>
    </source>
</evidence>
<keyword evidence="4" id="KW-1185">Reference proteome</keyword>
<dbReference type="InterPro" id="IPR006221">
    <property type="entry name" value="TrpG/PapA_dom"/>
</dbReference>
<organism evidence="3 4">
    <name type="scientific">Planctomyces bekefii</name>
    <dbReference type="NCBI Taxonomy" id="1653850"/>
    <lineage>
        <taxon>Bacteria</taxon>
        <taxon>Pseudomonadati</taxon>
        <taxon>Planctomycetota</taxon>
        <taxon>Planctomycetia</taxon>
        <taxon>Planctomycetales</taxon>
        <taxon>Planctomycetaceae</taxon>
        <taxon>Planctomyces</taxon>
    </lineage>
</organism>
<dbReference type="PRINTS" id="PR00096">
    <property type="entry name" value="GATASE"/>
</dbReference>
<feature type="domain" description="Glutamine amidotransferase" evidence="2">
    <location>
        <begin position="4"/>
        <end position="188"/>
    </location>
</feature>
<reference evidence="3 4" key="2">
    <citation type="submission" date="2019-08" db="EMBL/GenBank/DDBJ databases">
        <authorList>
            <person name="Henke P."/>
        </authorList>
    </citation>
    <scope>NUCLEOTIDE SEQUENCE [LARGE SCALE GENOMIC DNA]</scope>
    <source>
        <strain evidence="3">Phe10_nw2017</strain>
    </source>
</reference>
<accession>A0A5C6MCY9</accession>
<dbReference type="GO" id="GO:0005829">
    <property type="term" value="C:cytosol"/>
    <property type="evidence" value="ECO:0007669"/>
    <property type="project" value="TreeGrafter"/>
</dbReference>
<feature type="non-terminal residue" evidence="3">
    <location>
        <position position="194"/>
    </location>
</feature>
<dbReference type="Proteomes" id="UP000321083">
    <property type="component" value="Unassembled WGS sequence"/>
</dbReference>
<dbReference type="FunFam" id="3.40.50.880:FF:000003">
    <property type="entry name" value="Anthranilate synthase component II"/>
    <property type="match status" value="1"/>
</dbReference>
<reference evidence="3 4" key="1">
    <citation type="submission" date="2019-08" db="EMBL/GenBank/DDBJ databases">
        <title>100 year-old enigma solved: identification of Planctomyces bekefii, the type genus and species of the phylum Planctomycetes.</title>
        <authorList>
            <person name="Svetlana D.N."/>
            <person name="Overmann J."/>
        </authorList>
    </citation>
    <scope>NUCLEOTIDE SEQUENCE [LARGE SCALE GENOMIC DNA]</scope>
    <source>
        <strain evidence="3">Phe10_nw2017</strain>
    </source>
</reference>
<protein>
    <submittedName>
        <fullName evidence="3">Anthranilate synthase component II</fullName>
    </submittedName>
</protein>
<dbReference type="PRINTS" id="PR00099">
    <property type="entry name" value="CPSGATASE"/>
</dbReference>
<dbReference type="GO" id="GO:0004049">
    <property type="term" value="F:anthranilate synthase activity"/>
    <property type="evidence" value="ECO:0007669"/>
    <property type="project" value="TreeGrafter"/>
</dbReference>
<dbReference type="AlphaFoldDB" id="A0A5C6MCY9"/>
<keyword evidence="1" id="KW-0315">Glutamine amidotransferase</keyword>
<name>A0A5C6MCY9_9PLAN</name>
<dbReference type="InterPro" id="IPR050472">
    <property type="entry name" value="Anth_synth/Amidotransfase"/>
</dbReference>
<sequence length="194" mass="21415">MRMVMIDNYDSFTFNLVQYFQELGVEVQIVRNDQHTVAELLNLKPDFFVISPGPSTPDQAGVCLDLIRRLEEVKVPLLGVCLGHQAMGQALGGKVIRAPVPMHGKVALIHHKGAGLFQGLPTPLEATRYHSLIVERSSLPSVFEVTAWTDDGLIMAMKHKSAPMEGVQFHPESVLTKSGMDMLRNFVATVRHSG</sequence>
<dbReference type="CDD" id="cd01743">
    <property type="entry name" value="GATase1_Anthranilate_Synthase"/>
    <property type="match status" value="1"/>
</dbReference>
<dbReference type="Gene3D" id="3.40.50.880">
    <property type="match status" value="1"/>
</dbReference>
<dbReference type="SUPFAM" id="SSF52317">
    <property type="entry name" value="Class I glutamine amidotransferase-like"/>
    <property type="match status" value="1"/>
</dbReference>
<evidence type="ECO:0000313" key="3">
    <source>
        <dbReference type="EMBL" id="TWW12113.1"/>
    </source>
</evidence>
<dbReference type="Pfam" id="PF00117">
    <property type="entry name" value="GATase"/>
    <property type="match status" value="1"/>
</dbReference>
<dbReference type="EMBL" id="SRHE01000043">
    <property type="protein sequence ID" value="TWW12113.1"/>
    <property type="molecule type" value="Genomic_DNA"/>
</dbReference>
<dbReference type="InterPro" id="IPR029062">
    <property type="entry name" value="Class_I_gatase-like"/>
</dbReference>
<dbReference type="PANTHER" id="PTHR43418:SF4">
    <property type="entry name" value="MULTIFUNCTIONAL TRYPTOPHAN BIOSYNTHESIS PROTEIN"/>
    <property type="match status" value="1"/>
</dbReference>
<proteinExistence type="predicted"/>
<dbReference type="PRINTS" id="PR00097">
    <property type="entry name" value="ANTSNTHASEII"/>
</dbReference>
<gene>
    <name evidence="3" type="ORF">E3A20_03830</name>
</gene>